<gene>
    <name evidence="1" type="ORF">DUNSADRAFT_14224</name>
</gene>
<evidence type="ECO:0000313" key="1">
    <source>
        <dbReference type="EMBL" id="KAF5830659.1"/>
    </source>
</evidence>
<dbReference type="Proteomes" id="UP000815325">
    <property type="component" value="Unassembled WGS sequence"/>
</dbReference>
<proteinExistence type="predicted"/>
<keyword evidence="2" id="KW-1185">Reference proteome</keyword>
<accession>A0ABQ7G7Z6</accession>
<comment type="caution">
    <text evidence="1">The sequence shown here is derived from an EMBL/GenBank/DDBJ whole genome shotgun (WGS) entry which is preliminary data.</text>
</comment>
<dbReference type="EMBL" id="MU070019">
    <property type="protein sequence ID" value="KAF5830659.1"/>
    <property type="molecule type" value="Genomic_DNA"/>
</dbReference>
<evidence type="ECO:0000313" key="2">
    <source>
        <dbReference type="Proteomes" id="UP000815325"/>
    </source>
</evidence>
<protein>
    <recommendedName>
        <fullName evidence="3">Encoded protein</fullName>
    </recommendedName>
</protein>
<sequence length="134" mass="14903">MDHSAWLVERKRQLHSIWHVGLSACLVMHKGQLHGTRHMACSVSGSGSGPLAEATWHARLRHRPYGTHQMATWHTAHCIFAWEGNSHAVHVLLIPLLPLPFCFPCLPTVKCNCSWLSTRLSPCKSLASKAPGRT</sequence>
<name>A0ABQ7G7Z6_DUNSA</name>
<organism evidence="1 2">
    <name type="scientific">Dunaliella salina</name>
    <name type="common">Green alga</name>
    <name type="synonym">Protococcus salinus</name>
    <dbReference type="NCBI Taxonomy" id="3046"/>
    <lineage>
        <taxon>Eukaryota</taxon>
        <taxon>Viridiplantae</taxon>
        <taxon>Chlorophyta</taxon>
        <taxon>core chlorophytes</taxon>
        <taxon>Chlorophyceae</taxon>
        <taxon>CS clade</taxon>
        <taxon>Chlamydomonadales</taxon>
        <taxon>Dunaliellaceae</taxon>
        <taxon>Dunaliella</taxon>
    </lineage>
</organism>
<reference evidence="1" key="1">
    <citation type="submission" date="2017-08" db="EMBL/GenBank/DDBJ databases">
        <authorList>
            <person name="Polle J.E."/>
            <person name="Barry K."/>
            <person name="Cushman J."/>
            <person name="Schmutz J."/>
            <person name="Tran D."/>
            <person name="Hathwaick L.T."/>
            <person name="Yim W.C."/>
            <person name="Jenkins J."/>
            <person name="Mckie-Krisberg Z.M."/>
            <person name="Prochnik S."/>
            <person name="Lindquist E."/>
            <person name="Dockter R.B."/>
            <person name="Adam C."/>
            <person name="Molina H."/>
            <person name="Bunkerborg J."/>
            <person name="Jin E."/>
            <person name="Buchheim M."/>
            <person name="Magnuson J."/>
        </authorList>
    </citation>
    <scope>NUCLEOTIDE SEQUENCE</scope>
    <source>
        <strain evidence="1">CCAP 19/18</strain>
    </source>
</reference>
<evidence type="ECO:0008006" key="3">
    <source>
        <dbReference type="Google" id="ProtNLM"/>
    </source>
</evidence>